<evidence type="ECO:0000256" key="1">
    <source>
        <dbReference type="SAM" id="Phobius"/>
    </source>
</evidence>
<organism evidence="2 3">
    <name type="scientific">Paenibacillus ferrarius</name>
    <dbReference type="NCBI Taxonomy" id="1469647"/>
    <lineage>
        <taxon>Bacteria</taxon>
        <taxon>Bacillati</taxon>
        <taxon>Bacillota</taxon>
        <taxon>Bacilli</taxon>
        <taxon>Bacillales</taxon>
        <taxon>Paenibacillaceae</taxon>
        <taxon>Paenibacillus</taxon>
    </lineage>
</organism>
<dbReference type="Proteomes" id="UP000190626">
    <property type="component" value="Unassembled WGS sequence"/>
</dbReference>
<protein>
    <recommendedName>
        <fullName evidence="4">DUF4227 domain-containing protein</fullName>
    </recommendedName>
</protein>
<accession>A0A1V4HQW1</accession>
<dbReference type="AlphaFoldDB" id="A0A1V4HQW1"/>
<keyword evidence="1" id="KW-1133">Transmembrane helix</keyword>
<gene>
    <name evidence="2" type="ORF">BC351_16755</name>
</gene>
<dbReference type="EMBL" id="MBTG01000003">
    <property type="protein sequence ID" value="OPH60845.1"/>
    <property type="molecule type" value="Genomic_DNA"/>
</dbReference>
<dbReference type="InterPro" id="IPR025321">
    <property type="entry name" value="DUF4227"/>
</dbReference>
<keyword evidence="3" id="KW-1185">Reference proteome</keyword>
<reference evidence="3" key="1">
    <citation type="submission" date="2016-07" db="EMBL/GenBank/DDBJ databases">
        <authorList>
            <person name="Florea S."/>
            <person name="Webb J.S."/>
            <person name="Jaromczyk J."/>
            <person name="Schardl C.L."/>
        </authorList>
    </citation>
    <scope>NUCLEOTIDE SEQUENCE [LARGE SCALE GENOMIC DNA]</scope>
    <source>
        <strain evidence="3">CY1</strain>
    </source>
</reference>
<dbReference type="OrthoDB" id="2691647at2"/>
<name>A0A1V4HQW1_9BACL</name>
<sequence length="79" mass="9406">MIFSYRKLLVRLRYILLFMALTVILYQVMLVLTGWIEPVNKYRTPSGRSVKVFGQHDPVSLKETGTMSDRLRLFYWYGE</sequence>
<keyword evidence="1" id="KW-0812">Transmembrane</keyword>
<evidence type="ECO:0000313" key="3">
    <source>
        <dbReference type="Proteomes" id="UP000190626"/>
    </source>
</evidence>
<proteinExistence type="predicted"/>
<evidence type="ECO:0008006" key="4">
    <source>
        <dbReference type="Google" id="ProtNLM"/>
    </source>
</evidence>
<dbReference type="Pfam" id="PF14004">
    <property type="entry name" value="DUF4227"/>
    <property type="match status" value="1"/>
</dbReference>
<evidence type="ECO:0000313" key="2">
    <source>
        <dbReference type="EMBL" id="OPH60845.1"/>
    </source>
</evidence>
<keyword evidence="1" id="KW-0472">Membrane</keyword>
<dbReference type="STRING" id="1469647.BC351_16755"/>
<comment type="caution">
    <text evidence="2">The sequence shown here is derived from an EMBL/GenBank/DDBJ whole genome shotgun (WGS) entry which is preliminary data.</text>
</comment>
<dbReference type="RefSeq" id="WP_079409597.1">
    <property type="nucleotide sequence ID" value="NZ_MBTG01000003.1"/>
</dbReference>
<feature type="transmembrane region" description="Helical" evidence="1">
    <location>
        <begin position="12"/>
        <end position="36"/>
    </location>
</feature>